<feature type="domain" description="Alpha/beta hydrolase fold-3" evidence="2">
    <location>
        <begin position="92"/>
        <end position="302"/>
    </location>
</feature>
<dbReference type="Pfam" id="PF07859">
    <property type="entry name" value="Abhydrolase_3"/>
    <property type="match status" value="1"/>
</dbReference>
<dbReference type="GO" id="GO:0016787">
    <property type="term" value="F:hydrolase activity"/>
    <property type="evidence" value="ECO:0007669"/>
    <property type="project" value="UniProtKB-KW"/>
</dbReference>
<dbReference type="PANTHER" id="PTHR48081:SF8">
    <property type="entry name" value="ALPHA_BETA HYDROLASE FOLD-3 DOMAIN-CONTAINING PROTEIN-RELATED"/>
    <property type="match status" value="1"/>
</dbReference>
<dbReference type="PANTHER" id="PTHR48081">
    <property type="entry name" value="AB HYDROLASE SUPERFAMILY PROTEIN C4A8.06C"/>
    <property type="match status" value="1"/>
</dbReference>
<dbReference type="SUPFAM" id="SSF53474">
    <property type="entry name" value="alpha/beta-Hydrolases"/>
    <property type="match status" value="1"/>
</dbReference>
<dbReference type="InterPro" id="IPR029058">
    <property type="entry name" value="AB_hydrolase_fold"/>
</dbReference>
<proteinExistence type="predicted"/>
<evidence type="ECO:0000256" key="1">
    <source>
        <dbReference type="ARBA" id="ARBA00022801"/>
    </source>
</evidence>
<reference evidence="4" key="1">
    <citation type="submission" date="2019-06" db="EMBL/GenBank/DDBJ databases">
        <authorList>
            <person name="Broberg M."/>
        </authorList>
    </citation>
    <scope>NUCLEOTIDE SEQUENCE [LARGE SCALE GENOMIC DNA]</scope>
</reference>
<name>A0A9N9ZEP5_9HYPO</name>
<dbReference type="AlphaFoldDB" id="A0A9N9ZEP5"/>
<reference evidence="3 4" key="2">
    <citation type="submission" date="2021-10" db="EMBL/GenBank/DDBJ databases">
        <authorList>
            <person name="Piombo E."/>
        </authorList>
    </citation>
    <scope>NUCLEOTIDE SEQUENCE [LARGE SCALE GENOMIC DNA]</scope>
</reference>
<keyword evidence="4" id="KW-1185">Reference proteome</keyword>
<evidence type="ECO:0000259" key="2">
    <source>
        <dbReference type="Pfam" id="PF07859"/>
    </source>
</evidence>
<evidence type="ECO:0000313" key="3">
    <source>
        <dbReference type="EMBL" id="CAH0054244.1"/>
    </source>
</evidence>
<dbReference type="Gene3D" id="3.40.50.1820">
    <property type="entry name" value="alpha/beta hydrolase"/>
    <property type="match status" value="1"/>
</dbReference>
<comment type="caution">
    <text evidence="3">The sequence shown here is derived from an EMBL/GenBank/DDBJ whole genome shotgun (WGS) entry which is preliminary data.</text>
</comment>
<dbReference type="OrthoDB" id="433474at2759"/>
<gene>
    <name evidence="3" type="ORF">CSOL1703_00015716</name>
</gene>
<keyword evidence="1" id="KW-0378">Hydrolase</keyword>
<accession>A0A9N9ZEP5</accession>
<dbReference type="InterPro" id="IPR013094">
    <property type="entry name" value="AB_hydrolase_3"/>
</dbReference>
<evidence type="ECO:0000313" key="4">
    <source>
        <dbReference type="Proteomes" id="UP000775872"/>
    </source>
</evidence>
<dbReference type="Proteomes" id="UP000775872">
    <property type="component" value="Unassembled WGS sequence"/>
</dbReference>
<dbReference type="InterPro" id="IPR050300">
    <property type="entry name" value="GDXG_lipolytic_enzyme"/>
</dbReference>
<dbReference type="EMBL" id="CABFOC020000048">
    <property type="protein sequence ID" value="CAH0054244.1"/>
    <property type="molecule type" value="Genomic_DNA"/>
</dbReference>
<organism evidence="3 4">
    <name type="scientific">Clonostachys solani</name>
    <dbReference type="NCBI Taxonomy" id="160281"/>
    <lineage>
        <taxon>Eukaryota</taxon>
        <taxon>Fungi</taxon>
        <taxon>Dikarya</taxon>
        <taxon>Ascomycota</taxon>
        <taxon>Pezizomycotina</taxon>
        <taxon>Sordariomycetes</taxon>
        <taxon>Hypocreomycetidae</taxon>
        <taxon>Hypocreales</taxon>
        <taxon>Bionectriaceae</taxon>
        <taxon>Clonostachys</taxon>
    </lineage>
</organism>
<protein>
    <recommendedName>
        <fullName evidence="2">Alpha/beta hydrolase fold-3 domain-containing protein</fullName>
    </recommendedName>
</protein>
<sequence length="330" mass="35717">MSTRAESAPGVDPELALIYGAYPVPAVLTPEMIPTLRAAQATLYNEDTMTATHPISHKEYSFKSYDGYEVTASVFTPTGSTTHSNSSRPCIYYIHGGGLIMGNRFLGIDITYPLAVELGAVVISIEYRLAPEHKAPSASEDAYAGLLWATRNSATLGIDPKRILVWGSSSGGGLAAALGLMVRDRKPSCGLHLKGLLLHYPMLDNLVDEDDKTTFSSRAAPAWSSETHKMAWEQYLGSKSSRFAQDPHVVPARAKDLSRLPPVLVDVGSAELFRRPAAKFAQRIWEAGGLVEVHVAGGAFHGSDLIATDARVTKRAIQARTSWGRDMFES</sequence>